<dbReference type="Gene3D" id="2.40.170.20">
    <property type="entry name" value="TonB-dependent receptor, beta-barrel domain"/>
    <property type="match status" value="1"/>
</dbReference>
<comment type="subcellular location">
    <subcellularLocation>
        <location evidence="1 8">Cell outer membrane</location>
        <topology evidence="1 8">Multi-pass membrane protein</topology>
    </subcellularLocation>
</comment>
<dbReference type="Pfam" id="PF13620">
    <property type="entry name" value="CarboxypepD_reg"/>
    <property type="match status" value="1"/>
</dbReference>
<dbReference type="InterPro" id="IPR010104">
    <property type="entry name" value="TonB_rcpt_bac"/>
</dbReference>
<proteinExistence type="inferred from homology"/>
<keyword evidence="5 9" id="KW-0798">TonB box</keyword>
<evidence type="ECO:0000259" key="11">
    <source>
        <dbReference type="Pfam" id="PF00593"/>
    </source>
</evidence>
<keyword evidence="13" id="KW-0675">Receptor</keyword>
<keyword evidence="14" id="KW-1185">Reference proteome</keyword>
<dbReference type="SUPFAM" id="SSF56935">
    <property type="entry name" value="Porins"/>
    <property type="match status" value="1"/>
</dbReference>
<keyword evidence="7 8" id="KW-0998">Cell outer membrane</keyword>
<evidence type="ECO:0000313" key="14">
    <source>
        <dbReference type="Proteomes" id="UP000256779"/>
    </source>
</evidence>
<evidence type="ECO:0000313" key="13">
    <source>
        <dbReference type="EMBL" id="REE00470.1"/>
    </source>
</evidence>
<dbReference type="InterPro" id="IPR008969">
    <property type="entry name" value="CarboxyPept-like_regulatory"/>
</dbReference>
<dbReference type="Gene3D" id="2.60.40.1120">
    <property type="entry name" value="Carboxypeptidase-like, regulatory domain"/>
    <property type="match status" value="1"/>
</dbReference>
<dbReference type="PANTHER" id="PTHR40980">
    <property type="entry name" value="PLUG DOMAIN-CONTAINING PROTEIN"/>
    <property type="match status" value="1"/>
</dbReference>
<dbReference type="EMBL" id="QREG01000005">
    <property type="protein sequence ID" value="REE00470.1"/>
    <property type="molecule type" value="Genomic_DNA"/>
</dbReference>
<keyword evidence="2 8" id="KW-0813">Transport</keyword>
<dbReference type="SUPFAM" id="SSF49464">
    <property type="entry name" value="Carboxypeptidase regulatory domain-like"/>
    <property type="match status" value="1"/>
</dbReference>
<evidence type="ECO:0000256" key="2">
    <source>
        <dbReference type="ARBA" id="ARBA00022448"/>
    </source>
</evidence>
<dbReference type="Proteomes" id="UP000256779">
    <property type="component" value="Unassembled WGS sequence"/>
</dbReference>
<feature type="domain" description="TonB-dependent receptor plug" evidence="12">
    <location>
        <begin position="127"/>
        <end position="229"/>
    </location>
</feature>
<dbReference type="InterPro" id="IPR039426">
    <property type="entry name" value="TonB-dep_rcpt-like"/>
</dbReference>
<dbReference type="InterPro" id="IPR012910">
    <property type="entry name" value="Plug_dom"/>
</dbReference>
<evidence type="ECO:0000256" key="9">
    <source>
        <dbReference type="RuleBase" id="RU003357"/>
    </source>
</evidence>
<reference evidence="13 14" key="1">
    <citation type="submission" date="2018-07" db="EMBL/GenBank/DDBJ databases">
        <title>Genomic Encyclopedia of Type Strains, Phase IV (KMG-IV): sequencing the most valuable type-strain genomes for metagenomic binning, comparative biology and taxonomic classification.</title>
        <authorList>
            <person name="Goeker M."/>
        </authorList>
    </citation>
    <scope>NUCLEOTIDE SEQUENCE [LARGE SCALE GENOMIC DNA]</scope>
    <source>
        <strain evidence="13 14">DSM 4134</strain>
    </source>
</reference>
<evidence type="ECO:0000256" key="3">
    <source>
        <dbReference type="ARBA" id="ARBA00022452"/>
    </source>
</evidence>
<sequence>MKKLLLLTLILSSLVFVAKAQNTLKGRVLDENGLGLPGATIQLADLENTGTVSDADGYYLLSNVPEGTHQLKVSFIGYGPVTRPVTLNQEITSVELTMQPGVVLEEGVLVLGDRLKGQAKALNQQRTNQNITNVVAADQIGRFPDANIGDAMKRIPGITMQGDQGEARNIVIRGLAPQLNSVMINGNRIPSAEGDNRNIQMDLIPADMIQTIEVNKAITPDMDADAIGGSVNLVTRSNPSGERISATLASGYNALSEKPIWTGGLIYGNRFFNDRLGAVVNVSYNDHKFGSDNIEAEWTEGDEVDAYIEEFQIRTYEVQRTRRSASINLDYKLNDRHSVFFNSMYNWRDDWENRYVLVLADIEEPDANGVSFVPTLERETKGGLGSNRIDNRRLEDQRVRTFSVGGNHLLGNASLTWMGAWSQASEKRPNERYAVFVAEPEIEVDGEDEPQGMLFYQDLSNPRKPKFTVAPASGSALSGNDPQIQSLELFELDELTEEHQFTQETDINGRIDLKIPIPKKGYIKVGTRLRHKEKERDNQFYEYSFFNDEFETLNSVPLLQKTDDNFLPGDYAAGSYASNKWLGGLDLTNTARFEEEDKPDEYLAENYTAQESIIAGYVMSEYALSPSLTATAGVRLEATSLKYTGNEVENEEDFVQSISNSDSYVNLLPGVHFKYDANENLIVRAAWTNSLARPNYFDLVPYVDNRVEDEELFLGNPELQPTTSMNFDLMVENYYKSVGLISAGYFHKQVDGFIYTSYSENNDGFEVYQPKNGGTGTIHGVEASVQRQLDFLPGALKGLGVYINYTYTSSTADGVANEDGELRDDLGLPGTAKHLFNTSLSFENKNLIVRASLNYSGDYVDEVGGEAFSDRYYDKQMFLDVNASYAFTKNWRVFAEANNLTNQPLRYYQGSRDRTMQLEYYNMRFNAGLKFDLFN</sequence>
<dbReference type="Pfam" id="PF00593">
    <property type="entry name" value="TonB_dep_Rec_b-barrel"/>
    <property type="match status" value="1"/>
</dbReference>
<evidence type="ECO:0000256" key="10">
    <source>
        <dbReference type="SAM" id="SignalP"/>
    </source>
</evidence>
<comment type="similarity">
    <text evidence="8 9">Belongs to the TonB-dependent receptor family.</text>
</comment>
<feature type="chain" id="PRO_5017741998" evidence="10">
    <location>
        <begin position="21"/>
        <end position="935"/>
    </location>
</feature>
<keyword evidence="4 8" id="KW-0812">Transmembrane</keyword>
<gene>
    <name evidence="13" type="ORF">C7460_10591</name>
</gene>
<dbReference type="InterPro" id="IPR037066">
    <property type="entry name" value="Plug_dom_sf"/>
</dbReference>
<evidence type="ECO:0000259" key="12">
    <source>
        <dbReference type="Pfam" id="PF07715"/>
    </source>
</evidence>
<dbReference type="CDD" id="cd01347">
    <property type="entry name" value="ligand_gated_channel"/>
    <property type="match status" value="1"/>
</dbReference>
<evidence type="ECO:0000256" key="6">
    <source>
        <dbReference type="ARBA" id="ARBA00023136"/>
    </source>
</evidence>
<evidence type="ECO:0000256" key="5">
    <source>
        <dbReference type="ARBA" id="ARBA00023077"/>
    </source>
</evidence>
<dbReference type="InterPro" id="IPR036942">
    <property type="entry name" value="Beta-barrel_TonB_sf"/>
</dbReference>
<dbReference type="Pfam" id="PF07715">
    <property type="entry name" value="Plug"/>
    <property type="match status" value="1"/>
</dbReference>
<name>A0A3D9L6E4_MARFU</name>
<feature type="signal peptide" evidence="10">
    <location>
        <begin position="1"/>
        <end position="20"/>
    </location>
</feature>
<dbReference type="GO" id="GO:0009279">
    <property type="term" value="C:cell outer membrane"/>
    <property type="evidence" value="ECO:0007669"/>
    <property type="project" value="UniProtKB-SubCell"/>
</dbReference>
<dbReference type="InterPro" id="IPR000531">
    <property type="entry name" value="Beta-barrel_TonB"/>
</dbReference>
<organism evidence="13 14">
    <name type="scientific">Marinoscillum furvescens DSM 4134</name>
    <dbReference type="NCBI Taxonomy" id="1122208"/>
    <lineage>
        <taxon>Bacteria</taxon>
        <taxon>Pseudomonadati</taxon>
        <taxon>Bacteroidota</taxon>
        <taxon>Cytophagia</taxon>
        <taxon>Cytophagales</taxon>
        <taxon>Reichenbachiellaceae</taxon>
        <taxon>Marinoscillum</taxon>
    </lineage>
</organism>
<protein>
    <submittedName>
        <fullName evidence="13">TonB-dependent receptor</fullName>
    </submittedName>
</protein>
<evidence type="ECO:0000256" key="7">
    <source>
        <dbReference type="ARBA" id="ARBA00023237"/>
    </source>
</evidence>
<comment type="caution">
    <text evidence="13">The sequence shown here is derived from an EMBL/GenBank/DDBJ whole genome shotgun (WGS) entry which is preliminary data.</text>
</comment>
<evidence type="ECO:0000256" key="1">
    <source>
        <dbReference type="ARBA" id="ARBA00004571"/>
    </source>
</evidence>
<keyword evidence="10" id="KW-0732">Signal</keyword>
<evidence type="ECO:0000256" key="8">
    <source>
        <dbReference type="PROSITE-ProRule" id="PRU01360"/>
    </source>
</evidence>
<keyword evidence="3 8" id="KW-1134">Transmembrane beta strand</keyword>
<dbReference type="PANTHER" id="PTHR40980:SF4">
    <property type="entry name" value="TONB-DEPENDENT RECEPTOR-LIKE BETA-BARREL DOMAIN-CONTAINING PROTEIN"/>
    <property type="match status" value="1"/>
</dbReference>
<accession>A0A3D9L6E4</accession>
<evidence type="ECO:0000256" key="4">
    <source>
        <dbReference type="ARBA" id="ARBA00022692"/>
    </source>
</evidence>
<dbReference type="PROSITE" id="PS52016">
    <property type="entry name" value="TONB_DEPENDENT_REC_3"/>
    <property type="match status" value="1"/>
</dbReference>
<dbReference type="AlphaFoldDB" id="A0A3D9L6E4"/>
<feature type="domain" description="TonB-dependent receptor-like beta-barrel" evidence="11">
    <location>
        <begin position="521"/>
        <end position="900"/>
    </location>
</feature>
<dbReference type="OrthoDB" id="8727862at2"/>
<dbReference type="Gene3D" id="2.170.130.10">
    <property type="entry name" value="TonB-dependent receptor, plug domain"/>
    <property type="match status" value="1"/>
</dbReference>
<keyword evidence="6 8" id="KW-0472">Membrane</keyword>
<dbReference type="RefSeq" id="WP_115867470.1">
    <property type="nucleotide sequence ID" value="NZ_QREG01000005.1"/>
</dbReference>
<dbReference type="NCBIfam" id="TIGR01782">
    <property type="entry name" value="TonB-Xanth-Caul"/>
    <property type="match status" value="1"/>
</dbReference>